<keyword evidence="2" id="KW-0472">Membrane</keyword>
<name>A0ABQ8WFN7_PENCH</name>
<gene>
    <name evidence="3" type="ORF">N7505_004405</name>
</gene>
<reference evidence="3 4" key="1">
    <citation type="journal article" date="2023" name="IMA Fungus">
        <title>Comparative genomic study of the Penicillium genus elucidates a diverse pangenome and 15 lateral gene transfer events.</title>
        <authorList>
            <person name="Petersen C."/>
            <person name="Sorensen T."/>
            <person name="Nielsen M.R."/>
            <person name="Sondergaard T.E."/>
            <person name="Sorensen J.L."/>
            <person name="Fitzpatrick D.A."/>
            <person name="Frisvad J.C."/>
            <person name="Nielsen K.L."/>
        </authorList>
    </citation>
    <scope>NUCLEOTIDE SEQUENCE [LARGE SCALE GENOMIC DNA]</scope>
    <source>
        <strain evidence="3 4">IBT 3361</strain>
    </source>
</reference>
<sequence length="63" mass="7282">MIHKPPTNADPRTRDDPPLPPATWLSILERLIERWGWADTLALLAVALVFSWVWRLSHGRINL</sequence>
<protein>
    <submittedName>
        <fullName evidence="3">AMP-dependent synthetase/ligase</fullName>
    </submittedName>
</protein>
<keyword evidence="4" id="KW-1185">Reference proteome</keyword>
<evidence type="ECO:0000256" key="2">
    <source>
        <dbReference type="SAM" id="Phobius"/>
    </source>
</evidence>
<evidence type="ECO:0000313" key="4">
    <source>
        <dbReference type="Proteomes" id="UP001220256"/>
    </source>
</evidence>
<dbReference type="EMBL" id="JAPVEB010000003">
    <property type="protein sequence ID" value="KAJ5268647.1"/>
    <property type="molecule type" value="Genomic_DNA"/>
</dbReference>
<accession>A0ABQ8WFN7</accession>
<evidence type="ECO:0000256" key="1">
    <source>
        <dbReference type="SAM" id="MobiDB-lite"/>
    </source>
</evidence>
<feature type="region of interest" description="Disordered" evidence="1">
    <location>
        <begin position="1"/>
        <end position="20"/>
    </location>
</feature>
<proteinExistence type="predicted"/>
<dbReference type="Proteomes" id="UP001220256">
    <property type="component" value="Unassembled WGS sequence"/>
</dbReference>
<organism evidence="3 4">
    <name type="scientific">Penicillium chrysogenum</name>
    <name type="common">Penicillium notatum</name>
    <dbReference type="NCBI Taxonomy" id="5076"/>
    <lineage>
        <taxon>Eukaryota</taxon>
        <taxon>Fungi</taxon>
        <taxon>Dikarya</taxon>
        <taxon>Ascomycota</taxon>
        <taxon>Pezizomycotina</taxon>
        <taxon>Eurotiomycetes</taxon>
        <taxon>Eurotiomycetidae</taxon>
        <taxon>Eurotiales</taxon>
        <taxon>Aspergillaceae</taxon>
        <taxon>Penicillium</taxon>
        <taxon>Penicillium chrysogenum species complex</taxon>
    </lineage>
</organism>
<keyword evidence="2" id="KW-0812">Transmembrane</keyword>
<comment type="caution">
    <text evidence="3">The sequence shown here is derived from an EMBL/GenBank/DDBJ whole genome shotgun (WGS) entry which is preliminary data.</text>
</comment>
<evidence type="ECO:0000313" key="3">
    <source>
        <dbReference type="EMBL" id="KAJ5268647.1"/>
    </source>
</evidence>
<feature type="transmembrane region" description="Helical" evidence="2">
    <location>
        <begin position="35"/>
        <end position="54"/>
    </location>
</feature>
<keyword evidence="2" id="KW-1133">Transmembrane helix</keyword>